<evidence type="ECO:0000313" key="3">
    <source>
        <dbReference type="Proteomes" id="UP000800097"/>
    </source>
</evidence>
<feature type="compositionally biased region" description="Basic and acidic residues" evidence="1">
    <location>
        <begin position="228"/>
        <end position="237"/>
    </location>
</feature>
<feature type="region of interest" description="Disordered" evidence="1">
    <location>
        <begin position="167"/>
        <end position="237"/>
    </location>
</feature>
<feature type="compositionally biased region" description="Basic and acidic residues" evidence="1">
    <location>
        <begin position="167"/>
        <end position="180"/>
    </location>
</feature>
<dbReference type="OrthoDB" id="3800288at2759"/>
<proteinExistence type="predicted"/>
<gene>
    <name evidence="2" type="ORF">EI97DRAFT_431430</name>
</gene>
<sequence>MADPYPPSRAYQAQYRAAQDLFDQEEYEKCIAEVRKNLSDQSLPPYYVIKNCMLIACAQDDWSEGEAWRLAAENAFRRCVESSVRRNDNEALEILGKLRNELDKLPGILEANTTGADTDMEDGDDGMGFDEEAEAEFQDAEDEDAICFEDPKEVAEAENELERRAEIQAKEKLEHEKLENAADSVPNEAVPTASGHKELRKMPSSRYLPSHFIGGQRRALSKKRSFIHRKDPESKQN</sequence>
<evidence type="ECO:0000313" key="2">
    <source>
        <dbReference type="EMBL" id="KAF2278159.1"/>
    </source>
</evidence>
<keyword evidence="3" id="KW-1185">Reference proteome</keyword>
<dbReference type="AlphaFoldDB" id="A0A6A6JT41"/>
<organism evidence="2 3">
    <name type="scientific">Westerdykella ornata</name>
    <dbReference type="NCBI Taxonomy" id="318751"/>
    <lineage>
        <taxon>Eukaryota</taxon>
        <taxon>Fungi</taxon>
        <taxon>Dikarya</taxon>
        <taxon>Ascomycota</taxon>
        <taxon>Pezizomycotina</taxon>
        <taxon>Dothideomycetes</taxon>
        <taxon>Pleosporomycetidae</taxon>
        <taxon>Pleosporales</taxon>
        <taxon>Sporormiaceae</taxon>
        <taxon>Westerdykella</taxon>
    </lineage>
</organism>
<dbReference type="EMBL" id="ML986488">
    <property type="protein sequence ID" value="KAF2278159.1"/>
    <property type="molecule type" value="Genomic_DNA"/>
</dbReference>
<accession>A0A6A6JT41</accession>
<name>A0A6A6JT41_WESOR</name>
<reference evidence="2" key="1">
    <citation type="journal article" date="2020" name="Stud. Mycol.">
        <title>101 Dothideomycetes genomes: a test case for predicting lifestyles and emergence of pathogens.</title>
        <authorList>
            <person name="Haridas S."/>
            <person name="Albert R."/>
            <person name="Binder M."/>
            <person name="Bloem J."/>
            <person name="Labutti K."/>
            <person name="Salamov A."/>
            <person name="Andreopoulos B."/>
            <person name="Baker S."/>
            <person name="Barry K."/>
            <person name="Bills G."/>
            <person name="Bluhm B."/>
            <person name="Cannon C."/>
            <person name="Castanera R."/>
            <person name="Culley D."/>
            <person name="Daum C."/>
            <person name="Ezra D."/>
            <person name="Gonzalez J."/>
            <person name="Henrissat B."/>
            <person name="Kuo A."/>
            <person name="Liang C."/>
            <person name="Lipzen A."/>
            <person name="Lutzoni F."/>
            <person name="Magnuson J."/>
            <person name="Mondo S."/>
            <person name="Nolan M."/>
            <person name="Ohm R."/>
            <person name="Pangilinan J."/>
            <person name="Park H.-J."/>
            <person name="Ramirez L."/>
            <person name="Alfaro M."/>
            <person name="Sun H."/>
            <person name="Tritt A."/>
            <person name="Yoshinaga Y."/>
            <person name="Zwiers L.-H."/>
            <person name="Turgeon B."/>
            <person name="Goodwin S."/>
            <person name="Spatafora J."/>
            <person name="Crous P."/>
            <person name="Grigoriev I."/>
        </authorList>
    </citation>
    <scope>NUCLEOTIDE SEQUENCE</scope>
    <source>
        <strain evidence="2">CBS 379.55</strain>
    </source>
</reference>
<protein>
    <submittedName>
        <fullName evidence="2">Uncharacterized protein</fullName>
    </submittedName>
</protein>
<dbReference type="GeneID" id="54551105"/>
<dbReference type="RefSeq" id="XP_033655698.1">
    <property type="nucleotide sequence ID" value="XM_033797930.1"/>
</dbReference>
<dbReference type="Proteomes" id="UP000800097">
    <property type="component" value="Unassembled WGS sequence"/>
</dbReference>
<evidence type="ECO:0000256" key="1">
    <source>
        <dbReference type="SAM" id="MobiDB-lite"/>
    </source>
</evidence>